<evidence type="ECO:0000256" key="3">
    <source>
        <dbReference type="ARBA" id="ARBA00023224"/>
    </source>
</evidence>
<dbReference type="Pfam" id="PF00015">
    <property type="entry name" value="MCPsignal"/>
    <property type="match status" value="1"/>
</dbReference>
<evidence type="ECO:0000259" key="7">
    <source>
        <dbReference type="PROSITE" id="PS50192"/>
    </source>
</evidence>
<dbReference type="Proteomes" id="UP000199245">
    <property type="component" value="Unassembled WGS sequence"/>
</dbReference>
<gene>
    <name evidence="8" type="ORF">SAMN05216337_102486</name>
</gene>
<feature type="domain" description="Methyl-accepting transducer" evidence="6">
    <location>
        <begin position="261"/>
        <end position="476"/>
    </location>
</feature>
<feature type="domain" description="T-SNARE coiled-coil homology" evidence="7">
    <location>
        <begin position="406"/>
        <end position="468"/>
    </location>
</feature>
<evidence type="ECO:0000256" key="2">
    <source>
        <dbReference type="ARBA" id="ARBA00022519"/>
    </source>
</evidence>
<evidence type="ECO:0000256" key="4">
    <source>
        <dbReference type="ARBA" id="ARBA00029447"/>
    </source>
</evidence>
<dbReference type="GO" id="GO:0005886">
    <property type="term" value="C:plasma membrane"/>
    <property type="evidence" value="ECO:0007669"/>
    <property type="project" value="UniProtKB-SubCell"/>
</dbReference>
<dbReference type="PRINTS" id="PR00260">
    <property type="entry name" value="CHEMTRNSDUCR"/>
</dbReference>
<dbReference type="GO" id="GO:0007165">
    <property type="term" value="P:signal transduction"/>
    <property type="evidence" value="ECO:0007669"/>
    <property type="project" value="UniProtKB-KW"/>
</dbReference>
<organism evidence="8 9">
    <name type="scientific">Bradyrhizobium brasilense</name>
    <dbReference type="NCBI Taxonomy" id="1419277"/>
    <lineage>
        <taxon>Bacteria</taxon>
        <taxon>Pseudomonadati</taxon>
        <taxon>Pseudomonadota</taxon>
        <taxon>Alphaproteobacteria</taxon>
        <taxon>Hyphomicrobiales</taxon>
        <taxon>Nitrobacteraceae</taxon>
        <taxon>Bradyrhizobium</taxon>
    </lineage>
</organism>
<dbReference type="PROSITE" id="PS50111">
    <property type="entry name" value="CHEMOTAXIS_TRANSDUC_2"/>
    <property type="match status" value="1"/>
</dbReference>
<dbReference type="InterPro" id="IPR004089">
    <property type="entry name" value="MCPsignal_dom"/>
</dbReference>
<dbReference type="GO" id="GO:0006935">
    <property type="term" value="P:chemotaxis"/>
    <property type="evidence" value="ECO:0007669"/>
    <property type="project" value="InterPro"/>
</dbReference>
<dbReference type="GO" id="GO:0004888">
    <property type="term" value="F:transmembrane signaling receptor activity"/>
    <property type="evidence" value="ECO:0007669"/>
    <property type="project" value="InterPro"/>
</dbReference>
<dbReference type="Pfam" id="PF13188">
    <property type="entry name" value="PAS_8"/>
    <property type="match status" value="1"/>
</dbReference>
<reference evidence="8 9" key="1">
    <citation type="submission" date="2016-10" db="EMBL/GenBank/DDBJ databases">
        <authorList>
            <person name="de Groot N.N."/>
        </authorList>
    </citation>
    <scope>NUCLEOTIDE SEQUENCE [LARGE SCALE GENOMIC DNA]</scope>
    <source>
        <strain evidence="8 9">R5</strain>
    </source>
</reference>
<dbReference type="Gene3D" id="3.30.450.20">
    <property type="entry name" value="PAS domain"/>
    <property type="match status" value="2"/>
</dbReference>
<keyword evidence="3 5" id="KW-0807">Transducer</keyword>
<name>A0A1G7C8N2_9BRAD</name>
<dbReference type="PANTHER" id="PTHR32089:SF112">
    <property type="entry name" value="LYSOZYME-LIKE PROTEIN-RELATED"/>
    <property type="match status" value="1"/>
</dbReference>
<keyword evidence="2" id="KW-0997">Cell inner membrane</keyword>
<accession>A0A1G7C8N2</accession>
<dbReference type="SUPFAM" id="SSF58104">
    <property type="entry name" value="Methyl-accepting chemotaxis protein (MCP) signaling domain"/>
    <property type="match status" value="1"/>
</dbReference>
<evidence type="ECO:0000313" key="9">
    <source>
        <dbReference type="Proteomes" id="UP000199245"/>
    </source>
</evidence>
<dbReference type="PROSITE" id="PS50192">
    <property type="entry name" value="T_SNARE"/>
    <property type="match status" value="1"/>
</dbReference>
<dbReference type="InterPro" id="IPR035965">
    <property type="entry name" value="PAS-like_dom_sf"/>
</dbReference>
<evidence type="ECO:0000259" key="6">
    <source>
        <dbReference type="PROSITE" id="PS50111"/>
    </source>
</evidence>
<dbReference type="InterPro" id="IPR000727">
    <property type="entry name" value="T_SNARE_dom"/>
</dbReference>
<dbReference type="PANTHER" id="PTHR32089">
    <property type="entry name" value="METHYL-ACCEPTING CHEMOTAXIS PROTEIN MCPB"/>
    <property type="match status" value="1"/>
</dbReference>
<proteinExistence type="inferred from homology"/>
<keyword evidence="2" id="KW-0472">Membrane</keyword>
<evidence type="ECO:0000256" key="5">
    <source>
        <dbReference type="PROSITE-ProRule" id="PRU00284"/>
    </source>
</evidence>
<evidence type="ECO:0000313" key="8">
    <source>
        <dbReference type="EMBL" id="SDE35678.1"/>
    </source>
</evidence>
<dbReference type="SMART" id="SM00283">
    <property type="entry name" value="MA"/>
    <property type="match status" value="1"/>
</dbReference>
<dbReference type="Gene3D" id="1.10.287.950">
    <property type="entry name" value="Methyl-accepting chemotaxis protein"/>
    <property type="match status" value="1"/>
</dbReference>
<protein>
    <submittedName>
        <fullName evidence="8">Methyl-accepting chemotaxis protein</fullName>
    </submittedName>
</protein>
<dbReference type="InterPro" id="IPR004090">
    <property type="entry name" value="Chemotax_Me-accpt_rcpt"/>
</dbReference>
<evidence type="ECO:0000256" key="1">
    <source>
        <dbReference type="ARBA" id="ARBA00004429"/>
    </source>
</evidence>
<dbReference type="EMBL" id="FMZW01000024">
    <property type="protein sequence ID" value="SDE35678.1"/>
    <property type="molecule type" value="Genomic_DNA"/>
</dbReference>
<sequence length="496" mass="53304">MLGMKGVASVIGSDSSYRLFDDMPISVMLCELDNFKITYINESTRQNLKKIEHVLPVKVDALIGQSIDIFHKNPQHQRRLLSDPKNLPHKARITIGGETLDLTVTAMTNSRGRYTGPMLTWELATEKARLETQTERLLQMLDNMPINIMMCDTDFNITYINQTSLKTLDTVKHLLPVAPDKILGNSFDIFHKNPAHQRRIVGDPKNLPHAAKIKLGPETLDLRVSGLTDKRGNYTGAMLSWSVVTGNVKLADDFEKDVKGLAGMLASASTQMQGTARSLTTTAEFVNQRSASAASASEELSSSVNEISRQVAEASRIARMAVDEAEKSDKLVAGLVTMAQKIGDVVALISQIAGQTNLLALNATIESARAGEAGRGFAVVASEVKALANQTAKATEDISAQINEMQAATGNTATALKAISQVIVQISEISTVIASAVEEQAAATKEVTANINGTTKAIDDASKAAENVLAASGELASNASELEVQVDKFLKNVRAM</sequence>
<dbReference type="InterPro" id="IPR000014">
    <property type="entry name" value="PAS"/>
</dbReference>
<comment type="similarity">
    <text evidence="4">Belongs to the methyl-accepting chemotaxis (MCP) protein family.</text>
</comment>
<keyword evidence="2" id="KW-1003">Cell membrane</keyword>
<comment type="subcellular location">
    <subcellularLocation>
        <location evidence="1">Cell inner membrane</location>
        <topology evidence="1">Multi-pass membrane protein</topology>
    </subcellularLocation>
</comment>
<dbReference type="SUPFAM" id="SSF55785">
    <property type="entry name" value="PYP-like sensor domain (PAS domain)"/>
    <property type="match status" value="1"/>
</dbReference>
<dbReference type="AlphaFoldDB" id="A0A1G7C8N2"/>
<dbReference type="RefSeq" id="WP_092085573.1">
    <property type="nucleotide sequence ID" value="NZ_FMZW01000024.1"/>
</dbReference>